<evidence type="ECO:0000313" key="8">
    <source>
        <dbReference type="EMBL" id="CAF3554078.1"/>
    </source>
</evidence>
<accession>A0A813QR39</accession>
<evidence type="ECO:0000313" key="7">
    <source>
        <dbReference type="EMBL" id="CAF0771911.1"/>
    </source>
</evidence>
<dbReference type="PANTHER" id="PTHR23033">
    <property type="entry name" value="BETA1,3-GALACTOSYLTRANSFERASE"/>
    <property type="match status" value="1"/>
</dbReference>
<keyword evidence="3" id="KW-0812">Transmembrane</keyword>
<dbReference type="GO" id="GO:0016263">
    <property type="term" value="F:glycoprotein-N-acetylgalactosamine 3-beta-galactosyltransferase activity"/>
    <property type="evidence" value="ECO:0007669"/>
    <property type="project" value="TreeGrafter"/>
</dbReference>
<keyword evidence="5" id="KW-1133">Transmembrane helix</keyword>
<keyword evidence="4" id="KW-0735">Signal-anchor</keyword>
<name>A0A813QR39_9BILA</name>
<dbReference type="OrthoDB" id="9993132at2759"/>
<dbReference type="EMBL" id="CAJNOQ010000204">
    <property type="protein sequence ID" value="CAF0771911.1"/>
    <property type="molecule type" value="Genomic_DNA"/>
</dbReference>
<evidence type="ECO:0000256" key="4">
    <source>
        <dbReference type="ARBA" id="ARBA00022968"/>
    </source>
</evidence>
<dbReference type="PANTHER" id="PTHR23033:SF14">
    <property type="entry name" value="GLYCOPROTEIN-N-ACETYLGALACTOSAMINE 3-BETA-GALACTOSYLTRANSFERASE 1-RELATED"/>
    <property type="match status" value="1"/>
</dbReference>
<dbReference type="Proteomes" id="UP000663829">
    <property type="component" value="Unassembled WGS sequence"/>
</dbReference>
<protein>
    <submittedName>
        <fullName evidence="7">Uncharacterized protein</fullName>
    </submittedName>
</protein>
<dbReference type="Proteomes" id="UP000681722">
    <property type="component" value="Unassembled WGS sequence"/>
</dbReference>
<comment type="similarity">
    <text evidence="2">Belongs to the glycosyltransferase 31 family. Beta3-Gal-T subfamily.</text>
</comment>
<evidence type="ECO:0000256" key="3">
    <source>
        <dbReference type="ARBA" id="ARBA00022692"/>
    </source>
</evidence>
<evidence type="ECO:0000256" key="1">
    <source>
        <dbReference type="ARBA" id="ARBA00004606"/>
    </source>
</evidence>
<organism evidence="7 9">
    <name type="scientific">Didymodactylos carnosus</name>
    <dbReference type="NCBI Taxonomy" id="1234261"/>
    <lineage>
        <taxon>Eukaryota</taxon>
        <taxon>Metazoa</taxon>
        <taxon>Spiralia</taxon>
        <taxon>Gnathifera</taxon>
        <taxon>Rotifera</taxon>
        <taxon>Eurotatoria</taxon>
        <taxon>Bdelloidea</taxon>
        <taxon>Philodinida</taxon>
        <taxon>Philodinidae</taxon>
        <taxon>Didymodactylos</taxon>
    </lineage>
</organism>
<dbReference type="AlphaFoldDB" id="A0A813QR39"/>
<evidence type="ECO:0000313" key="9">
    <source>
        <dbReference type="Proteomes" id="UP000663829"/>
    </source>
</evidence>
<keyword evidence="9" id="KW-1185">Reference proteome</keyword>
<dbReference type="Gene3D" id="3.90.550.50">
    <property type="match status" value="1"/>
</dbReference>
<gene>
    <name evidence="7" type="ORF">GPM918_LOCUS1973</name>
    <name evidence="8" type="ORF">SRO942_LOCUS1973</name>
</gene>
<evidence type="ECO:0000256" key="6">
    <source>
        <dbReference type="ARBA" id="ARBA00023136"/>
    </source>
</evidence>
<dbReference type="EMBL" id="CAJOBC010000204">
    <property type="protein sequence ID" value="CAF3554078.1"/>
    <property type="molecule type" value="Genomic_DNA"/>
</dbReference>
<comment type="caution">
    <text evidence="7">The sequence shown here is derived from an EMBL/GenBank/DDBJ whole genome shotgun (WGS) entry which is preliminary data.</text>
</comment>
<sequence length="224" mass="25904">MLIPSSAKLSSIFCFVLSSSSKHEKSSIATLYTWAKRCDRFYFVTKLQNTSVDFMMLENFQNIDMLENETVERTFDVLPTISKDFSSYSWFLRATDETIVIMENLRKLVSRLDSYSSQLPIAYAGDVERMYKQHQMISNGAAILFNRQALNQMIIAFANEDNTQVEKCKYDSINDYELIQCLKMVAKIQFANDLGIVKDNLFLSQTILTYKLNEQLQVRISILP</sequence>
<dbReference type="InterPro" id="IPR026050">
    <property type="entry name" value="C1GALT1/C1GALT1_chp1"/>
</dbReference>
<dbReference type="GO" id="GO:0016020">
    <property type="term" value="C:membrane"/>
    <property type="evidence" value="ECO:0007669"/>
    <property type="project" value="UniProtKB-SubCell"/>
</dbReference>
<keyword evidence="6" id="KW-0472">Membrane</keyword>
<proteinExistence type="inferred from homology"/>
<evidence type="ECO:0000256" key="5">
    <source>
        <dbReference type="ARBA" id="ARBA00022989"/>
    </source>
</evidence>
<reference evidence="7" key="1">
    <citation type="submission" date="2021-02" db="EMBL/GenBank/DDBJ databases">
        <authorList>
            <person name="Nowell W R."/>
        </authorList>
    </citation>
    <scope>NUCLEOTIDE SEQUENCE</scope>
</reference>
<comment type="subcellular location">
    <subcellularLocation>
        <location evidence="1">Membrane</location>
        <topology evidence="1">Single-pass type II membrane protein</topology>
    </subcellularLocation>
</comment>
<evidence type="ECO:0000256" key="2">
    <source>
        <dbReference type="ARBA" id="ARBA00006462"/>
    </source>
</evidence>